<sequence>MEGKPTLTLHQYNAQAMYSKNNTIAFMNALFEQEDHEFIMREARIIDAGGLEKKRRITQTEFCLRLAATTHDKDKIKRRKAVELQEKLKGIPLILSLAELDAPPTLRIDSSGAKRWIGRHYNAQLDALRFRSVPGIPSKSKLYLDHISEHRLQFGASLDNSSAIEGPVATTTDWYEEEDEEMEES</sequence>
<proteinExistence type="predicted"/>
<dbReference type="Proteomes" id="UP000772434">
    <property type="component" value="Unassembled WGS sequence"/>
</dbReference>
<dbReference type="OrthoDB" id="3013323at2759"/>
<feature type="compositionally biased region" description="Acidic residues" evidence="1">
    <location>
        <begin position="174"/>
        <end position="185"/>
    </location>
</feature>
<accession>A0A9P5P6B2</accession>
<feature type="compositionally biased region" description="Polar residues" evidence="1">
    <location>
        <begin position="163"/>
        <end position="173"/>
    </location>
</feature>
<organism evidence="2 3">
    <name type="scientific">Rhodocollybia butyracea</name>
    <dbReference type="NCBI Taxonomy" id="206335"/>
    <lineage>
        <taxon>Eukaryota</taxon>
        <taxon>Fungi</taxon>
        <taxon>Dikarya</taxon>
        <taxon>Basidiomycota</taxon>
        <taxon>Agaricomycotina</taxon>
        <taxon>Agaricomycetes</taxon>
        <taxon>Agaricomycetidae</taxon>
        <taxon>Agaricales</taxon>
        <taxon>Marasmiineae</taxon>
        <taxon>Omphalotaceae</taxon>
        <taxon>Rhodocollybia</taxon>
    </lineage>
</organism>
<dbReference type="AlphaFoldDB" id="A0A9P5P6B2"/>
<name>A0A9P5P6B2_9AGAR</name>
<feature type="region of interest" description="Disordered" evidence="1">
    <location>
        <begin position="163"/>
        <end position="185"/>
    </location>
</feature>
<evidence type="ECO:0000256" key="1">
    <source>
        <dbReference type="SAM" id="MobiDB-lite"/>
    </source>
</evidence>
<dbReference type="EMBL" id="JADNRY010000917">
    <property type="protein sequence ID" value="KAF9024314.1"/>
    <property type="molecule type" value="Genomic_DNA"/>
</dbReference>
<protein>
    <submittedName>
        <fullName evidence="2">Uncharacterized protein</fullName>
    </submittedName>
</protein>
<keyword evidence="3" id="KW-1185">Reference proteome</keyword>
<gene>
    <name evidence="2" type="ORF">BDP27DRAFT_1376809</name>
</gene>
<comment type="caution">
    <text evidence="2">The sequence shown here is derived from an EMBL/GenBank/DDBJ whole genome shotgun (WGS) entry which is preliminary data.</text>
</comment>
<reference evidence="2" key="1">
    <citation type="submission" date="2020-11" db="EMBL/GenBank/DDBJ databases">
        <authorList>
            <consortium name="DOE Joint Genome Institute"/>
            <person name="Ahrendt S."/>
            <person name="Riley R."/>
            <person name="Andreopoulos W."/>
            <person name="Labutti K."/>
            <person name="Pangilinan J."/>
            <person name="Ruiz-Duenas F.J."/>
            <person name="Barrasa J.M."/>
            <person name="Sanchez-Garcia M."/>
            <person name="Camarero S."/>
            <person name="Miyauchi S."/>
            <person name="Serrano A."/>
            <person name="Linde D."/>
            <person name="Babiker R."/>
            <person name="Drula E."/>
            <person name="Ayuso-Fernandez I."/>
            <person name="Pacheco R."/>
            <person name="Padilla G."/>
            <person name="Ferreira P."/>
            <person name="Barriuso J."/>
            <person name="Kellner H."/>
            <person name="Castanera R."/>
            <person name="Alfaro M."/>
            <person name="Ramirez L."/>
            <person name="Pisabarro A.G."/>
            <person name="Kuo A."/>
            <person name="Tritt A."/>
            <person name="Lipzen A."/>
            <person name="He G."/>
            <person name="Yan M."/>
            <person name="Ng V."/>
            <person name="Cullen D."/>
            <person name="Martin F."/>
            <person name="Rosso M.-N."/>
            <person name="Henrissat B."/>
            <person name="Hibbett D."/>
            <person name="Martinez A.T."/>
            <person name="Grigoriev I.V."/>
        </authorList>
    </citation>
    <scope>NUCLEOTIDE SEQUENCE</scope>
    <source>
        <strain evidence="2">AH 40177</strain>
    </source>
</reference>
<evidence type="ECO:0000313" key="2">
    <source>
        <dbReference type="EMBL" id="KAF9024314.1"/>
    </source>
</evidence>
<evidence type="ECO:0000313" key="3">
    <source>
        <dbReference type="Proteomes" id="UP000772434"/>
    </source>
</evidence>